<feature type="compositionally biased region" description="Basic and acidic residues" evidence="5">
    <location>
        <begin position="12"/>
        <end position="21"/>
    </location>
</feature>
<dbReference type="CDD" id="cd12148">
    <property type="entry name" value="fungal_TF_MHR"/>
    <property type="match status" value="1"/>
</dbReference>
<feature type="compositionally biased region" description="Basic and acidic residues" evidence="5">
    <location>
        <begin position="276"/>
        <end position="296"/>
    </location>
</feature>
<comment type="caution">
    <text evidence="7">The sequence shown here is derived from an EMBL/GenBank/DDBJ whole genome shotgun (WGS) entry which is preliminary data.</text>
</comment>
<dbReference type="SUPFAM" id="SSF57701">
    <property type="entry name" value="Zn2/Cys6 DNA-binding domain"/>
    <property type="match status" value="1"/>
</dbReference>
<keyword evidence="3" id="KW-0804">Transcription</keyword>
<dbReference type="InterPro" id="IPR036864">
    <property type="entry name" value="Zn2-C6_fun-type_DNA-bd_sf"/>
</dbReference>
<organism evidence="7 8">
    <name type="scientific">Cyphellophora attinorum</name>
    <dbReference type="NCBI Taxonomy" id="1664694"/>
    <lineage>
        <taxon>Eukaryota</taxon>
        <taxon>Fungi</taxon>
        <taxon>Dikarya</taxon>
        <taxon>Ascomycota</taxon>
        <taxon>Pezizomycotina</taxon>
        <taxon>Eurotiomycetes</taxon>
        <taxon>Chaetothyriomycetidae</taxon>
        <taxon>Chaetothyriales</taxon>
        <taxon>Cyphellophoraceae</taxon>
        <taxon>Cyphellophora</taxon>
    </lineage>
</organism>
<feature type="region of interest" description="Disordered" evidence="5">
    <location>
        <begin position="466"/>
        <end position="491"/>
    </location>
</feature>
<dbReference type="Gene3D" id="4.10.240.10">
    <property type="entry name" value="Zn(2)-C6 fungal-type DNA-binding domain"/>
    <property type="match status" value="1"/>
</dbReference>
<evidence type="ECO:0000259" key="6">
    <source>
        <dbReference type="PROSITE" id="PS50048"/>
    </source>
</evidence>
<evidence type="ECO:0000256" key="3">
    <source>
        <dbReference type="ARBA" id="ARBA00023163"/>
    </source>
</evidence>
<evidence type="ECO:0000256" key="2">
    <source>
        <dbReference type="ARBA" id="ARBA00023125"/>
    </source>
</evidence>
<dbReference type="InterPro" id="IPR053181">
    <property type="entry name" value="EcdB-like_regulator"/>
</dbReference>
<dbReference type="Pfam" id="PF00172">
    <property type="entry name" value="Zn_clus"/>
    <property type="match status" value="1"/>
</dbReference>
<feature type="compositionally biased region" description="Pro residues" evidence="5">
    <location>
        <begin position="143"/>
        <end position="167"/>
    </location>
</feature>
<dbReference type="VEuPathDB" id="FungiDB:AB675_89"/>
<dbReference type="GO" id="GO:0000981">
    <property type="term" value="F:DNA-binding transcription factor activity, RNA polymerase II-specific"/>
    <property type="evidence" value="ECO:0007669"/>
    <property type="project" value="InterPro"/>
</dbReference>
<feature type="compositionally biased region" description="Pro residues" evidence="5">
    <location>
        <begin position="22"/>
        <end position="53"/>
    </location>
</feature>
<feature type="compositionally biased region" description="Polar residues" evidence="5">
    <location>
        <begin position="476"/>
        <end position="488"/>
    </location>
</feature>
<feature type="compositionally biased region" description="Polar residues" evidence="5">
    <location>
        <begin position="65"/>
        <end position="75"/>
    </location>
</feature>
<dbReference type="GO" id="GO:0008270">
    <property type="term" value="F:zinc ion binding"/>
    <property type="evidence" value="ECO:0007669"/>
    <property type="project" value="InterPro"/>
</dbReference>
<feature type="region of interest" description="Disordered" evidence="5">
    <location>
        <begin position="822"/>
        <end position="867"/>
    </location>
</feature>
<dbReference type="PANTHER" id="PTHR47785">
    <property type="entry name" value="ZN(II)2CYS6 TRANSCRIPTION FACTOR (EUROFUNG)-RELATED-RELATED"/>
    <property type="match status" value="1"/>
</dbReference>
<dbReference type="STRING" id="1664694.A0A0N0NK39"/>
<feature type="domain" description="Zn(2)-C6 fungal-type" evidence="6">
    <location>
        <begin position="192"/>
        <end position="222"/>
    </location>
</feature>
<feature type="region of interest" description="Disordered" evidence="5">
    <location>
        <begin position="348"/>
        <end position="409"/>
    </location>
</feature>
<evidence type="ECO:0000313" key="7">
    <source>
        <dbReference type="EMBL" id="KPI37701.1"/>
    </source>
</evidence>
<feature type="compositionally biased region" description="Pro residues" evidence="5">
    <location>
        <begin position="99"/>
        <end position="131"/>
    </location>
</feature>
<keyword evidence="1" id="KW-0805">Transcription regulation</keyword>
<dbReference type="EMBL" id="LFJN01000022">
    <property type="protein sequence ID" value="KPI37701.1"/>
    <property type="molecule type" value="Genomic_DNA"/>
</dbReference>
<dbReference type="PROSITE" id="PS00463">
    <property type="entry name" value="ZN2_CY6_FUNGAL_1"/>
    <property type="match status" value="1"/>
</dbReference>
<reference evidence="7 8" key="1">
    <citation type="submission" date="2015-06" db="EMBL/GenBank/DDBJ databases">
        <title>Draft genome of the ant-associated black yeast Phialophora attae CBS 131958.</title>
        <authorList>
            <person name="Moreno L.F."/>
            <person name="Stielow B.J."/>
            <person name="de Hoog S."/>
            <person name="Vicente V.A."/>
            <person name="Weiss V.A."/>
            <person name="de Vries M."/>
            <person name="Cruz L.M."/>
            <person name="Souza E.M."/>
        </authorList>
    </citation>
    <scope>NUCLEOTIDE SEQUENCE [LARGE SCALE GENOMIC DNA]</scope>
    <source>
        <strain evidence="7 8">CBS 131958</strain>
    </source>
</reference>
<feature type="compositionally biased region" description="Low complexity" evidence="5">
    <location>
        <begin position="168"/>
        <end position="180"/>
    </location>
</feature>
<dbReference type="RefSeq" id="XP_017997664.1">
    <property type="nucleotide sequence ID" value="XM_018149497.1"/>
</dbReference>
<keyword evidence="8" id="KW-1185">Reference proteome</keyword>
<keyword evidence="4" id="KW-0539">Nucleus</keyword>
<proteinExistence type="predicted"/>
<dbReference type="CDD" id="cd00067">
    <property type="entry name" value="GAL4"/>
    <property type="match status" value="1"/>
</dbReference>
<dbReference type="GO" id="GO:0003677">
    <property type="term" value="F:DNA binding"/>
    <property type="evidence" value="ECO:0007669"/>
    <property type="project" value="UniProtKB-KW"/>
</dbReference>
<evidence type="ECO:0000256" key="1">
    <source>
        <dbReference type="ARBA" id="ARBA00023015"/>
    </source>
</evidence>
<dbReference type="PROSITE" id="PS50048">
    <property type="entry name" value="ZN2_CY6_FUNGAL_2"/>
    <property type="match status" value="1"/>
</dbReference>
<dbReference type="PANTHER" id="PTHR47785:SF4">
    <property type="entry name" value="ZN(II)2CYS6 TRANSCRIPTION FACTOR (EUROFUNG)"/>
    <property type="match status" value="1"/>
</dbReference>
<keyword evidence="2" id="KW-0238">DNA-binding</keyword>
<accession>A0A0N0NK39</accession>
<name>A0A0N0NK39_9EURO</name>
<feature type="compositionally biased region" description="Pro residues" evidence="5">
    <location>
        <begin position="79"/>
        <end position="91"/>
    </location>
</feature>
<dbReference type="Proteomes" id="UP000038010">
    <property type="component" value="Unassembled WGS sequence"/>
</dbReference>
<dbReference type="InterPro" id="IPR001138">
    <property type="entry name" value="Zn2Cys6_DnaBD"/>
</dbReference>
<evidence type="ECO:0000256" key="4">
    <source>
        <dbReference type="ARBA" id="ARBA00023242"/>
    </source>
</evidence>
<dbReference type="GeneID" id="28741265"/>
<protein>
    <recommendedName>
        <fullName evidence="6">Zn(2)-C6 fungal-type domain-containing protein</fullName>
    </recommendedName>
</protein>
<dbReference type="SMART" id="SM00066">
    <property type="entry name" value="GAL4"/>
    <property type="match status" value="1"/>
</dbReference>
<evidence type="ECO:0000256" key="5">
    <source>
        <dbReference type="SAM" id="MobiDB-lite"/>
    </source>
</evidence>
<dbReference type="AlphaFoldDB" id="A0A0N0NK39"/>
<feature type="region of interest" description="Disordered" evidence="5">
    <location>
        <begin position="268"/>
        <end position="302"/>
    </location>
</feature>
<dbReference type="OrthoDB" id="5244761at2759"/>
<feature type="region of interest" description="Disordered" evidence="5">
    <location>
        <begin position="1"/>
        <end position="184"/>
    </location>
</feature>
<gene>
    <name evidence="7" type="ORF">AB675_89</name>
</gene>
<evidence type="ECO:0000313" key="8">
    <source>
        <dbReference type="Proteomes" id="UP000038010"/>
    </source>
</evidence>
<sequence>MSSWNSHPPSHYPEHPEHRPPPSEAPPQQAYPPPHHQGPPPHSQAPYPPPPPARENSGPYPSEPYSRQGSVSAPTRSPAEPPRNHYPPPHSAPHDAQYYPPPPPDYHRPPAAPPGYAPPEPQPNGVHPPPLHVQTGHEMMPGQPGPPPPHHYGHPPPQHSAGPPPSPAAYYQQSPYYDPSQQRRKPIRAAQACESCRQRKAKCDEGRPECQHCKDNGLKCSYREMQPPKSEKQVLQISERLETLANNVEQLIAVQKSQGLQIQQLLDSRSAGAEVTSRREIEDSRRDKADGDEKGAQEFAMPPKHTTAVHHLFNWTLIKKLIPPKQSQTYVNDLELNRGLLRLYGCGEGEDKGDGHEGAPSPAGSQDSVYDDDTSSGSPHGVWGNGQLPQPPTSSENGARDHPGGLSPRGGLMLDSAAVDSYFRSYMDNIHILHPFMETKVLRQMIHNFKRKYSWDYRNHATNAVTGNKRKREATESPTPNEDLSASFSGAPPIKSHGRAVNVTTIEHSVANAIILLIMALGKVCAHREPLPGPVSTSTLKTSTPHTMYSTLSDLPYIKSAPASPYNQTNGIANGITAASPSAAQGKNMDVIPGLSYFAKAADILGELPGGVHVSHIQAYLMAGLYMGQLARVVPAHYYIGLACRGCQILIESTKYTTGGMKPGEKNLVDFAFWSALQLESDILAEIELPPSGITRYEATQHAMLPTSITLDAIPEWSGTPDIHRFYSYQIQLRRTMNDIHTMLYKKSGPERKLNSLLHLVGILEEGLESWRQILNDWGWEEDDFQSEDINVARMRAKYYGARYIIHRPLLQMALDMTTPLPPRIKQDASPENSDWTAMPSPGQKLAPHDMKPPAPRGGDPNRQLDPRHLHGAAECVKAALRSTTVFDKVPKRLIITNIFGTAHAQFGNVLVLAATFTSPHPPLQRLVQADDLRHLFQRTIDILQYNTNISPVLEQDAKILQHVRSQLFPNEYPYPQMNTSFSSQGR</sequence>